<feature type="region of interest" description="Disordered" evidence="1">
    <location>
        <begin position="218"/>
        <end position="331"/>
    </location>
</feature>
<dbReference type="Proteomes" id="UP001166286">
    <property type="component" value="Unassembled WGS sequence"/>
</dbReference>
<keyword evidence="4" id="KW-1185">Reference proteome</keyword>
<feature type="chain" id="PRO_5041415917" evidence="2">
    <location>
        <begin position="19"/>
        <end position="358"/>
    </location>
</feature>
<accession>A0AA39R2R0</accession>
<gene>
    <name evidence="3" type="ORF">JMJ35_005489</name>
</gene>
<evidence type="ECO:0000313" key="4">
    <source>
        <dbReference type="Proteomes" id="UP001166286"/>
    </source>
</evidence>
<protein>
    <submittedName>
        <fullName evidence="3">Uncharacterized protein</fullName>
    </submittedName>
</protein>
<evidence type="ECO:0000313" key="3">
    <source>
        <dbReference type="EMBL" id="KAK0512361.1"/>
    </source>
</evidence>
<sequence length="358" mass="35585">MKFTAGMVAMGLAMAVEASPPRPAFKGYEWMPAKRAYTGTGTAPMPMLTGTAPIAPVKVIATGYPVTATMYRPCPTCPAQKIGNNTVVTATAPCPTCPVPTAGGNNSTVIMTKACPTCPLVPVTPTAAPSSQITPNSPFRPGMAFNFANSTANFVQPPATGISGVVGPPAITVIASTATNGVVTFATVTAAVGSPQSQIEFPVTETAANGQVTVATETAIPANGQNAVSTESGSTTQNPSTNETGATTQNPSTNEAGATTQNPSTNEAGATTQNPSTNEAGSTSESPATNEAGAAPQSPSTNGAGSESQNPSSTEAGTTSPNAESPAESPEAFVGAASSSFRVPITLSAISLALMLVL</sequence>
<keyword evidence="2" id="KW-0732">Signal</keyword>
<feature type="compositionally biased region" description="Polar residues" evidence="1">
    <location>
        <begin position="223"/>
        <end position="289"/>
    </location>
</feature>
<feature type="signal peptide" evidence="2">
    <location>
        <begin position="1"/>
        <end position="18"/>
    </location>
</feature>
<evidence type="ECO:0000256" key="1">
    <source>
        <dbReference type="SAM" id="MobiDB-lite"/>
    </source>
</evidence>
<organism evidence="3 4">
    <name type="scientific">Cladonia borealis</name>
    <dbReference type="NCBI Taxonomy" id="184061"/>
    <lineage>
        <taxon>Eukaryota</taxon>
        <taxon>Fungi</taxon>
        <taxon>Dikarya</taxon>
        <taxon>Ascomycota</taxon>
        <taxon>Pezizomycotina</taxon>
        <taxon>Lecanoromycetes</taxon>
        <taxon>OSLEUM clade</taxon>
        <taxon>Lecanoromycetidae</taxon>
        <taxon>Lecanorales</taxon>
        <taxon>Lecanorineae</taxon>
        <taxon>Cladoniaceae</taxon>
        <taxon>Cladonia</taxon>
    </lineage>
</organism>
<dbReference type="EMBL" id="JAFEKC020000011">
    <property type="protein sequence ID" value="KAK0512361.1"/>
    <property type="molecule type" value="Genomic_DNA"/>
</dbReference>
<proteinExistence type="predicted"/>
<comment type="caution">
    <text evidence="3">The sequence shown here is derived from an EMBL/GenBank/DDBJ whole genome shotgun (WGS) entry which is preliminary data.</text>
</comment>
<evidence type="ECO:0000256" key="2">
    <source>
        <dbReference type="SAM" id="SignalP"/>
    </source>
</evidence>
<feature type="compositionally biased region" description="Polar residues" evidence="1">
    <location>
        <begin position="297"/>
        <end position="323"/>
    </location>
</feature>
<reference evidence="3" key="1">
    <citation type="submission" date="2023-03" db="EMBL/GenBank/DDBJ databases">
        <title>Complete genome of Cladonia borealis.</title>
        <authorList>
            <person name="Park H."/>
        </authorList>
    </citation>
    <scope>NUCLEOTIDE SEQUENCE</scope>
    <source>
        <strain evidence="3">ANT050790</strain>
    </source>
</reference>
<dbReference type="AlphaFoldDB" id="A0AA39R2R0"/>
<name>A0AA39R2R0_9LECA</name>